<dbReference type="Proteomes" id="UP000182624">
    <property type="component" value="Unassembled WGS sequence"/>
</dbReference>
<dbReference type="AlphaFoldDB" id="A0A1I5S480"/>
<evidence type="ECO:0000313" key="1">
    <source>
        <dbReference type="EMBL" id="SFP65411.1"/>
    </source>
</evidence>
<keyword evidence="2" id="KW-1185">Reference proteome</keyword>
<dbReference type="RefSeq" id="WP_074885117.1">
    <property type="nucleotide sequence ID" value="NZ_FOXO01000005.1"/>
</dbReference>
<protein>
    <submittedName>
        <fullName evidence="1">Uncharacterized protein</fullName>
    </submittedName>
</protein>
<proteinExistence type="predicted"/>
<accession>A0A1I5S480</accession>
<sequence length="81" mass="9893">MRSEADIMKRIKKILFKRKMQRILRRVKKHAGVILLFFLPFIALCIIHHLKKKAKKRIKKAVRAKIREDFDNRFHKDEPEE</sequence>
<reference evidence="2" key="1">
    <citation type="submission" date="2016-10" db="EMBL/GenBank/DDBJ databases">
        <authorList>
            <person name="Varghese N."/>
            <person name="Submissions S."/>
        </authorList>
    </citation>
    <scope>NUCLEOTIDE SEQUENCE [LARGE SCALE GENOMIC DNA]</scope>
    <source>
        <strain evidence="2">P18</strain>
    </source>
</reference>
<gene>
    <name evidence="1" type="ORF">SAMN04487928_105111</name>
</gene>
<evidence type="ECO:0000313" key="2">
    <source>
        <dbReference type="Proteomes" id="UP000182624"/>
    </source>
</evidence>
<organism evidence="1 2">
    <name type="scientific">Butyrivibrio proteoclasticus</name>
    <dbReference type="NCBI Taxonomy" id="43305"/>
    <lineage>
        <taxon>Bacteria</taxon>
        <taxon>Bacillati</taxon>
        <taxon>Bacillota</taxon>
        <taxon>Clostridia</taxon>
        <taxon>Lachnospirales</taxon>
        <taxon>Lachnospiraceae</taxon>
        <taxon>Butyrivibrio</taxon>
    </lineage>
</organism>
<dbReference type="EMBL" id="FOXO01000005">
    <property type="protein sequence ID" value="SFP65411.1"/>
    <property type="molecule type" value="Genomic_DNA"/>
</dbReference>
<name>A0A1I5S480_9FIRM</name>